<dbReference type="GeneID" id="22575507"/>
<evidence type="ECO:0000256" key="1">
    <source>
        <dbReference type="SAM" id="MobiDB-lite"/>
    </source>
</evidence>
<dbReference type="RefSeq" id="XP_010699438.1">
    <property type="nucleotide sequence ID" value="XM_010701136.1"/>
</dbReference>
<protein>
    <submittedName>
        <fullName evidence="2">Uncharacterized protein</fullName>
    </submittedName>
</protein>
<feature type="region of interest" description="Disordered" evidence="1">
    <location>
        <begin position="460"/>
        <end position="500"/>
    </location>
</feature>
<dbReference type="VEuPathDB" id="TriTrypDB:LPMP_240980"/>
<dbReference type="VEuPathDB" id="TriTrypDB:LPAL13_240015800"/>
<reference evidence="2 3" key="1">
    <citation type="journal article" date="2015" name="Sci. Rep.">
        <title>The genome of Leishmania panamensis: insights into genomics of the L. (Viannia) subgenus.</title>
        <authorList>
            <person name="Llanes A."/>
            <person name="Restrepo C.M."/>
            <person name="Vecchio G.D."/>
            <person name="Anguizola F.J."/>
            <person name="Lleonart R."/>
        </authorList>
    </citation>
    <scope>NUCLEOTIDE SEQUENCE [LARGE SCALE GENOMIC DNA]</scope>
    <source>
        <strain evidence="2 3">MHOM/PA/94/PSC-1</strain>
    </source>
</reference>
<organism evidence="2 3">
    <name type="scientific">Leishmania panamensis</name>
    <dbReference type="NCBI Taxonomy" id="5679"/>
    <lineage>
        <taxon>Eukaryota</taxon>
        <taxon>Discoba</taxon>
        <taxon>Euglenozoa</taxon>
        <taxon>Kinetoplastea</taxon>
        <taxon>Metakinetoplastina</taxon>
        <taxon>Trypanosomatida</taxon>
        <taxon>Trypanosomatidae</taxon>
        <taxon>Leishmaniinae</taxon>
        <taxon>Leishmania</taxon>
        <taxon>Leishmania guyanensis species complex</taxon>
    </lineage>
</organism>
<sequence length="561" mass="59975">MKKQDDLVETYTVVARPYMRSGTERAWVHHFPLYSHPMFRAALRNEEAVRNAFLEQSDRIDPLALDSALDHMVTQLMAQHLDQHEAKGSTPLNTSRKDLIVTDSQLHALLAEPTHAAPLPSRPQQPSSVLQPITPETIGALAPGAAQASSSPGLQGQFIPNQYCHTTYPPLHSYSDVRHRVAPPLRTQAGPLSGATSVLSSNKQDALKVVSVDALQQSALRNGEHVPNQSALRLPPLSASTTLTDSGEAKAKNAEIGASGNTTTPQHRPMASLYSLLPSLTASPGLKTSSVLLGTATSLRPSQSSLSFCEMDRRPGIGTGPVAQQSVDAQQLHRVPDAVFAAMDVYMDGNSCCIRRRHRVLTPNGNKDMSLPVNLSSLPGGRASAVGGSCFVFGCGSRITSISPTYIAAAQNKLPAPPPPRTAAEAKARCILEGQRRKQRLHGQQQHLGPDSYFLTGGGDAAQRSSSFAGPHGDPVTLPTEPLRSRHRKQSDSRHFNSAHSAVLPVAPPVTCSSIAVPRTASSPPSDLQTSLLFTLHDIAGESVYTQAVSSANRFANLRLC</sequence>
<dbReference type="KEGG" id="lpan:LPMP_240980"/>
<keyword evidence="3" id="KW-1185">Reference proteome</keyword>
<dbReference type="eggNOG" id="ENOG502SIN6">
    <property type="taxonomic scope" value="Eukaryota"/>
</dbReference>
<gene>
    <name evidence="2" type="ORF">LPMP_240980</name>
</gene>
<dbReference type="EMBL" id="CP009393">
    <property type="protein sequence ID" value="AIN98731.1"/>
    <property type="molecule type" value="Genomic_DNA"/>
</dbReference>
<dbReference type="OrthoDB" id="267432at2759"/>
<name>A0A088SAR9_LEIPA</name>
<evidence type="ECO:0000313" key="2">
    <source>
        <dbReference type="EMBL" id="AIN98731.1"/>
    </source>
</evidence>
<proteinExistence type="predicted"/>
<dbReference type="AlphaFoldDB" id="A0A088SAR9"/>
<accession>A0A088SAR9</accession>
<dbReference type="Proteomes" id="UP000063063">
    <property type="component" value="Chromosome 24"/>
</dbReference>
<evidence type="ECO:0000313" key="3">
    <source>
        <dbReference type="Proteomes" id="UP000063063"/>
    </source>
</evidence>